<dbReference type="EMBL" id="KR011062">
    <property type="protein sequence ID" value="AKJ71713.1"/>
    <property type="molecule type" value="Genomic_DNA"/>
</dbReference>
<protein>
    <submittedName>
        <fullName evidence="1">Uncharacterized protein</fullName>
    </submittedName>
</protein>
<reference evidence="1 2" key="1">
    <citation type="journal article" date="2015" name="Appl. Environ. Microbiol.">
        <title>Three of a Kind: Genetically Similar Tsukamurella Phages TIN2, TIN3, and TIN4.</title>
        <authorList>
            <person name="Dyson Z.A."/>
            <person name="Tucci J."/>
            <person name="Seviour R.J."/>
            <person name="Petrovski S."/>
        </authorList>
    </citation>
    <scope>NUCLEOTIDE SEQUENCE [LARGE SCALE GENOMIC DNA]</scope>
</reference>
<evidence type="ECO:0000313" key="1">
    <source>
        <dbReference type="EMBL" id="AKJ71713.1"/>
    </source>
</evidence>
<accession>A0A0K0N5E5</accession>
<proteinExistence type="predicted"/>
<dbReference type="GeneID" id="26630984"/>
<dbReference type="RefSeq" id="YP_009204458.1">
    <property type="nucleotide sequence ID" value="NC_028865.1"/>
</dbReference>
<dbReference type="KEGG" id="vg:26630984"/>
<keyword evidence="2" id="KW-1185">Reference proteome</keyword>
<sequence length="181" mass="20092">MLRPLIEVSSNYPSNPSYLIRKFWIADGWIEDSGDLAWQYYELVNEARDHLGQSFWISYGRGRSLSDFWGPGTDSQLIFTNGSNPPNDDDVLEQLGFEVVTGTATPAAEPELHLVGSVATQSVLPATGEPMGIYSTRDDLSVIYGFWTNARGDLDGIASWAQGTWDELITLFPNPVFPQLD</sequence>
<evidence type="ECO:0000313" key="2">
    <source>
        <dbReference type="Proteomes" id="UP000203853"/>
    </source>
</evidence>
<gene>
    <name evidence="1" type="ORF">TIN2_23</name>
</gene>
<organism evidence="1 2">
    <name type="scientific">Tsukamurella phage TIN2</name>
    <dbReference type="NCBI Taxonomy" id="1636545"/>
    <lineage>
        <taxon>Viruses</taxon>
        <taxon>Duplodnaviria</taxon>
        <taxon>Heunggongvirae</taxon>
        <taxon>Uroviricota</taxon>
        <taxon>Caudoviricetes</taxon>
        <taxon>Tinduovirus</taxon>
        <taxon>Tinduovirus TIN2</taxon>
    </lineage>
</organism>
<name>A0A0K0N5E5_9CAUD</name>
<dbReference type="Proteomes" id="UP000203853">
    <property type="component" value="Segment"/>
</dbReference>